<dbReference type="EMBL" id="JACBKZ010000013">
    <property type="protein sequence ID" value="KAF5936214.1"/>
    <property type="molecule type" value="Genomic_DNA"/>
</dbReference>
<comment type="subcellular location">
    <subcellularLocation>
        <location evidence="2">Membrane</location>
    </subcellularLocation>
    <subcellularLocation>
        <location evidence="1">Mitochondrion</location>
    </subcellularLocation>
</comment>
<evidence type="ECO:0000313" key="10">
    <source>
        <dbReference type="Proteomes" id="UP000593564"/>
    </source>
</evidence>
<evidence type="ECO:0000256" key="4">
    <source>
        <dbReference type="ARBA" id="ARBA00022989"/>
    </source>
</evidence>
<comment type="caution">
    <text evidence="9">The sequence shown here is derived from an EMBL/GenBank/DDBJ whole genome shotgun (WGS) entry which is preliminary data.</text>
</comment>
<evidence type="ECO:0000256" key="6">
    <source>
        <dbReference type="ARBA" id="ARBA00023128"/>
    </source>
</evidence>
<evidence type="ECO:0000256" key="7">
    <source>
        <dbReference type="ARBA" id="ARBA00023136"/>
    </source>
</evidence>
<gene>
    <name evidence="9" type="ORF">HYC85_027343</name>
</gene>
<organism evidence="9 10">
    <name type="scientific">Camellia sinensis</name>
    <name type="common">Tea plant</name>
    <name type="synonym">Thea sinensis</name>
    <dbReference type="NCBI Taxonomy" id="4442"/>
    <lineage>
        <taxon>Eukaryota</taxon>
        <taxon>Viridiplantae</taxon>
        <taxon>Streptophyta</taxon>
        <taxon>Embryophyta</taxon>
        <taxon>Tracheophyta</taxon>
        <taxon>Spermatophyta</taxon>
        <taxon>Magnoliopsida</taxon>
        <taxon>eudicotyledons</taxon>
        <taxon>Gunneridae</taxon>
        <taxon>Pentapetalae</taxon>
        <taxon>asterids</taxon>
        <taxon>Ericales</taxon>
        <taxon>Theaceae</taxon>
        <taxon>Camellia</taxon>
    </lineage>
</organism>
<keyword evidence="6" id="KW-0496">Mitochondrion</keyword>
<dbReference type="Proteomes" id="UP000593564">
    <property type="component" value="Unassembled WGS sequence"/>
</dbReference>
<evidence type="ECO:0000256" key="1">
    <source>
        <dbReference type="ARBA" id="ARBA00004173"/>
    </source>
</evidence>
<dbReference type="Gene3D" id="1.20.5.340">
    <property type="match status" value="1"/>
</dbReference>
<dbReference type="PANTHER" id="PTHR14360">
    <property type="entry name" value="PROTEIN FMP32, MITOCHONDRIAL"/>
    <property type="match status" value="1"/>
</dbReference>
<name>A0A7J7GA34_CAMSI</name>
<reference evidence="10" key="1">
    <citation type="journal article" date="2020" name="Nat. Commun.">
        <title>Genome assembly of wild tea tree DASZ reveals pedigree and selection history of tea varieties.</title>
        <authorList>
            <person name="Zhang W."/>
            <person name="Zhang Y."/>
            <person name="Qiu H."/>
            <person name="Guo Y."/>
            <person name="Wan H."/>
            <person name="Zhang X."/>
            <person name="Scossa F."/>
            <person name="Alseekh S."/>
            <person name="Zhang Q."/>
            <person name="Wang P."/>
            <person name="Xu L."/>
            <person name="Schmidt M.H."/>
            <person name="Jia X."/>
            <person name="Li D."/>
            <person name="Zhu A."/>
            <person name="Guo F."/>
            <person name="Chen W."/>
            <person name="Ni D."/>
            <person name="Usadel B."/>
            <person name="Fernie A.R."/>
            <person name="Wen W."/>
        </authorList>
    </citation>
    <scope>NUCLEOTIDE SEQUENCE [LARGE SCALE GENOMIC DNA]</scope>
    <source>
        <strain evidence="10">cv. G240</strain>
    </source>
</reference>
<reference evidence="9 10" key="2">
    <citation type="submission" date="2020-07" db="EMBL/GenBank/DDBJ databases">
        <title>Genome assembly of wild tea tree DASZ reveals pedigree and selection history of tea varieties.</title>
        <authorList>
            <person name="Zhang W."/>
        </authorList>
    </citation>
    <scope>NUCLEOTIDE SEQUENCE [LARGE SCALE GENOMIC DNA]</scope>
    <source>
        <strain evidence="10">cv. G240</strain>
        <tissue evidence="9">Leaf</tissue>
    </source>
</reference>
<evidence type="ECO:0000256" key="2">
    <source>
        <dbReference type="ARBA" id="ARBA00004370"/>
    </source>
</evidence>
<dbReference type="PANTHER" id="PTHR14360:SF1">
    <property type="entry name" value="PROTEIN FMP32, MITOCHONDRIAL"/>
    <property type="match status" value="1"/>
</dbReference>
<evidence type="ECO:0000256" key="3">
    <source>
        <dbReference type="ARBA" id="ARBA00022692"/>
    </source>
</evidence>
<feature type="transmembrane region" description="Helical" evidence="8">
    <location>
        <begin position="174"/>
        <end position="194"/>
    </location>
</feature>
<keyword evidence="5" id="KW-0175">Coiled coil</keyword>
<dbReference type="GO" id="GO:0005739">
    <property type="term" value="C:mitochondrion"/>
    <property type="evidence" value="ECO:0007669"/>
    <property type="project" value="UniProtKB-SubCell"/>
</dbReference>
<evidence type="ECO:0000313" key="9">
    <source>
        <dbReference type="EMBL" id="KAF5936214.1"/>
    </source>
</evidence>
<sequence length="200" mass="22353">MLIQKFSSLKLMAACKRLVQLGPSFGISFTKFRRFSSSEKQFDGSSMIFGSSSSSNSSFNRFDFRQISQLVQPNGKRVFLVDTLALVRRLEAQGVPSKQAEAITAAITEVLNDSLENVAHSLFQKQKCRKLTCFMSQTSPSLKLKYKVPSVAVMTRTYPEDSGEQKELILLQNIASYMLLACGAVYLISVGQLFQYESMI</sequence>
<keyword evidence="3 8" id="KW-0812">Transmembrane</keyword>
<evidence type="ECO:0000256" key="5">
    <source>
        <dbReference type="ARBA" id="ARBA00023054"/>
    </source>
</evidence>
<keyword evidence="7 8" id="KW-0472">Membrane</keyword>
<dbReference type="InterPro" id="IPR024461">
    <property type="entry name" value="CCDC90-like"/>
</dbReference>
<accession>A0A7J7GA34</accession>
<dbReference type="GO" id="GO:0016020">
    <property type="term" value="C:membrane"/>
    <property type="evidence" value="ECO:0007669"/>
    <property type="project" value="UniProtKB-SubCell"/>
</dbReference>
<keyword evidence="4 8" id="KW-1133">Transmembrane helix</keyword>
<keyword evidence="10" id="KW-1185">Reference proteome</keyword>
<protein>
    <submittedName>
        <fullName evidence="9">Uncharacterized protein</fullName>
    </submittedName>
</protein>
<dbReference type="Pfam" id="PF07798">
    <property type="entry name" value="CCDC90-like"/>
    <property type="match status" value="1"/>
</dbReference>
<proteinExistence type="predicted"/>
<dbReference type="AlphaFoldDB" id="A0A7J7GA34"/>
<evidence type="ECO:0000256" key="8">
    <source>
        <dbReference type="SAM" id="Phobius"/>
    </source>
</evidence>